<keyword evidence="1" id="KW-1133">Transmembrane helix</keyword>
<protein>
    <submittedName>
        <fullName evidence="2">Uncharacterized protein</fullName>
    </submittedName>
</protein>
<evidence type="ECO:0000313" key="3">
    <source>
        <dbReference type="Proteomes" id="UP000076858"/>
    </source>
</evidence>
<dbReference type="EMBL" id="LRGB01016539">
    <property type="protein sequence ID" value="KZR98574.1"/>
    <property type="molecule type" value="Genomic_DNA"/>
</dbReference>
<keyword evidence="3" id="KW-1185">Reference proteome</keyword>
<sequence length="141" mass="15809">MEGNIMAPKLQAVVLPTLKIFSQDVNTTASKKHTFVELPRENTSSIDIISQLLHRNAQASLSTEMTGEQIHNLIIATKKQKETSSIRYPYELMTAILLLALGIISLAYKSYTLSVRLAAHELYDNPRPGDRGREEIETQEV</sequence>
<feature type="transmembrane region" description="Helical" evidence="1">
    <location>
        <begin position="88"/>
        <end position="108"/>
    </location>
</feature>
<keyword evidence="1" id="KW-0472">Membrane</keyword>
<proteinExistence type="predicted"/>
<dbReference type="Proteomes" id="UP000076858">
    <property type="component" value="Unassembled WGS sequence"/>
</dbReference>
<evidence type="ECO:0000313" key="2">
    <source>
        <dbReference type="EMBL" id="KZR98574.1"/>
    </source>
</evidence>
<accession>A0A162D4B6</accession>
<reference evidence="2 3" key="1">
    <citation type="submission" date="2016-03" db="EMBL/GenBank/DDBJ databases">
        <title>EvidentialGene: Evidence-directed Construction of Genes on Genomes.</title>
        <authorList>
            <person name="Gilbert D.G."/>
            <person name="Choi J.-H."/>
            <person name="Mockaitis K."/>
            <person name="Colbourne J."/>
            <person name="Pfrender M."/>
        </authorList>
    </citation>
    <scope>NUCLEOTIDE SEQUENCE [LARGE SCALE GENOMIC DNA]</scope>
    <source>
        <strain evidence="2 3">Xinb3</strain>
        <tissue evidence="2">Complete organism</tissue>
    </source>
</reference>
<name>A0A162D4B6_9CRUS</name>
<comment type="caution">
    <text evidence="2">The sequence shown here is derived from an EMBL/GenBank/DDBJ whole genome shotgun (WGS) entry which is preliminary data.</text>
</comment>
<organism evidence="2 3">
    <name type="scientific">Daphnia magna</name>
    <dbReference type="NCBI Taxonomy" id="35525"/>
    <lineage>
        <taxon>Eukaryota</taxon>
        <taxon>Metazoa</taxon>
        <taxon>Ecdysozoa</taxon>
        <taxon>Arthropoda</taxon>
        <taxon>Crustacea</taxon>
        <taxon>Branchiopoda</taxon>
        <taxon>Diplostraca</taxon>
        <taxon>Cladocera</taxon>
        <taxon>Anomopoda</taxon>
        <taxon>Daphniidae</taxon>
        <taxon>Daphnia</taxon>
    </lineage>
</organism>
<dbReference type="AlphaFoldDB" id="A0A162D4B6"/>
<keyword evidence="1" id="KW-0812">Transmembrane</keyword>
<evidence type="ECO:0000256" key="1">
    <source>
        <dbReference type="SAM" id="Phobius"/>
    </source>
</evidence>
<gene>
    <name evidence="2" type="ORF">APZ42_005941</name>
</gene>